<protein>
    <submittedName>
        <fullName evidence="2">Uncharacterized protein DUF2550</fullName>
    </submittedName>
</protein>
<dbReference type="RefSeq" id="WP_115930935.1">
    <property type="nucleotide sequence ID" value="NZ_QREH01000001.1"/>
</dbReference>
<dbReference type="EMBL" id="QREH01000001">
    <property type="protein sequence ID" value="REE02677.1"/>
    <property type="molecule type" value="Genomic_DNA"/>
</dbReference>
<dbReference type="InterPro" id="IPR019675">
    <property type="entry name" value="DUF2550"/>
</dbReference>
<comment type="caution">
    <text evidence="2">The sequence shown here is derived from an EMBL/GenBank/DDBJ whole genome shotgun (WGS) entry which is preliminary data.</text>
</comment>
<organism evidence="2 3">
    <name type="scientific">Citricoccus muralis</name>
    <dbReference type="NCBI Taxonomy" id="169134"/>
    <lineage>
        <taxon>Bacteria</taxon>
        <taxon>Bacillati</taxon>
        <taxon>Actinomycetota</taxon>
        <taxon>Actinomycetes</taxon>
        <taxon>Micrococcales</taxon>
        <taxon>Micrococcaceae</taxon>
        <taxon>Citricoccus</taxon>
    </lineage>
</organism>
<evidence type="ECO:0000313" key="3">
    <source>
        <dbReference type="Proteomes" id="UP000256727"/>
    </source>
</evidence>
<keyword evidence="1" id="KW-0472">Membrane</keyword>
<keyword evidence="1" id="KW-1133">Transmembrane helix</keyword>
<dbReference type="Pfam" id="PF10739">
    <property type="entry name" value="DUF2550"/>
    <property type="match status" value="1"/>
</dbReference>
<reference evidence="2 3" key="1">
    <citation type="submission" date="2018-07" db="EMBL/GenBank/DDBJ databases">
        <title>Sequencing the genomes of 1000 actinobacteria strains.</title>
        <authorList>
            <person name="Klenk H.-P."/>
        </authorList>
    </citation>
    <scope>NUCLEOTIDE SEQUENCE [LARGE SCALE GENOMIC DNA]</scope>
    <source>
        <strain evidence="2 3">DSM 14442</strain>
    </source>
</reference>
<sequence length="152" mass="16311">MTPGWSALIAAVLAALVAAVLVVAFMVYWRWRTLVRTPGTFTARIRGAGEGTGGALVIGRYDESGLDLMTVASVDPRPRWSAARHLLRLHREGAVRQDGSVVVRVDGGPAPVDLVIQADACAGLSAWIESGPAVGFGTWRELPPRGYRRRAH</sequence>
<accession>A0A3D9LB32</accession>
<proteinExistence type="predicted"/>
<dbReference type="OrthoDB" id="3267160at2"/>
<keyword evidence="1" id="KW-0812">Transmembrane</keyword>
<evidence type="ECO:0000313" key="2">
    <source>
        <dbReference type="EMBL" id="REE02677.1"/>
    </source>
</evidence>
<feature type="transmembrane region" description="Helical" evidence="1">
    <location>
        <begin position="6"/>
        <end position="29"/>
    </location>
</feature>
<name>A0A3D9LB32_9MICC</name>
<gene>
    <name evidence="2" type="ORF">C8E99_0454</name>
</gene>
<dbReference type="AlphaFoldDB" id="A0A3D9LB32"/>
<evidence type="ECO:0000256" key="1">
    <source>
        <dbReference type="SAM" id="Phobius"/>
    </source>
</evidence>
<keyword evidence="3" id="KW-1185">Reference proteome</keyword>
<dbReference type="Proteomes" id="UP000256727">
    <property type="component" value="Unassembled WGS sequence"/>
</dbReference>